<evidence type="ECO:0008006" key="3">
    <source>
        <dbReference type="Google" id="ProtNLM"/>
    </source>
</evidence>
<dbReference type="EMBL" id="PFFY01000206">
    <property type="protein sequence ID" value="PIW33209.1"/>
    <property type="molecule type" value="Genomic_DNA"/>
</dbReference>
<gene>
    <name evidence="1" type="ORF">COW28_04410</name>
</gene>
<proteinExistence type="predicted"/>
<feature type="non-terminal residue" evidence="1">
    <location>
        <position position="253"/>
    </location>
</feature>
<comment type="caution">
    <text evidence="1">The sequence shown here is derived from an EMBL/GenBank/DDBJ whole genome shotgun (WGS) entry which is preliminary data.</text>
</comment>
<sequence>LYFKIAKDYGQRVVTSLFEGLMARYFEGKFPTKQQLMAIGDLTSMTWLPPSMSAAIAYLGNKDVWTWSNIWRGPRVEAGEEYTPETSKALVAITKPLGLSPERTAGAINKILPLGNPFVNLAGGGFKMITGQLGEDFERKTMKEILTANPSFRRFAASTHPFTVERETIEEERKGETTRRFVQTRVIDDLATRYYQTNDPKIGEQILQTVKSQPIEDQDRLVNRVENIKQFANIPDRKWWLNVTDLTPEVRAK</sequence>
<organism evidence="1 2">
    <name type="scientific">bacterium (Candidatus Ratteibacteria) CG15_BIG_FIL_POST_REV_8_21_14_020_41_12</name>
    <dbReference type="NCBI Taxonomy" id="2014291"/>
    <lineage>
        <taxon>Bacteria</taxon>
        <taxon>Candidatus Ratteibacteria</taxon>
    </lineage>
</organism>
<accession>A0A2M7GYA3</accession>
<name>A0A2M7GYA3_9BACT</name>
<feature type="non-terminal residue" evidence="1">
    <location>
        <position position="1"/>
    </location>
</feature>
<evidence type="ECO:0000313" key="1">
    <source>
        <dbReference type="EMBL" id="PIW33209.1"/>
    </source>
</evidence>
<dbReference type="AlphaFoldDB" id="A0A2M7GYA3"/>
<evidence type="ECO:0000313" key="2">
    <source>
        <dbReference type="Proteomes" id="UP000230025"/>
    </source>
</evidence>
<dbReference type="Proteomes" id="UP000230025">
    <property type="component" value="Unassembled WGS sequence"/>
</dbReference>
<protein>
    <recommendedName>
        <fullName evidence="3">Large polyvalent protein associated domain-containing protein</fullName>
    </recommendedName>
</protein>
<reference evidence="2" key="1">
    <citation type="submission" date="2017-09" db="EMBL/GenBank/DDBJ databases">
        <title>Depth-based differentiation of microbial function through sediment-hosted aquifers and enrichment of novel symbionts in the deep terrestrial subsurface.</title>
        <authorList>
            <person name="Probst A.J."/>
            <person name="Ladd B."/>
            <person name="Jarett J.K."/>
            <person name="Geller-Mcgrath D.E."/>
            <person name="Sieber C.M.K."/>
            <person name="Emerson J.B."/>
            <person name="Anantharaman K."/>
            <person name="Thomas B.C."/>
            <person name="Malmstrom R."/>
            <person name="Stieglmeier M."/>
            <person name="Klingl A."/>
            <person name="Woyke T."/>
            <person name="Ryan C.M."/>
            <person name="Banfield J.F."/>
        </authorList>
    </citation>
    <scope>NUCLEOTIDE SEQUENCE [LARGE SCALE GENOMIC DNA]</scope>
</reference>